<dbReference type="EMBL" id="JAGSOG010000037">
    <property type="protein sequence ID" value="MBR7833703.1"/>
    <property type="molecule type" value="Genomic_DNA"/>
</dbReference>
<reference evidence="2" key="1">
    <citation type="submission" date="2021-04" db="EMBL/GenBank/DDBJ databases">
        <title>Genome based classification of Actinospica acidithermotolerans sp. nov., an actinobacterium isolated from an Indonesian hot spring.</title>
        <authorList>
            <person name="Kusuma A.B."/>
            <person name="Putra K.E."/>
            <person name="Nafisah S."/>
            <person name="Loh J."/>
            <person name="Nouioui I."/>
            <person name="Goodfellow M."/>
        </authorList>
    </citation>
    <scope>NUCLEOTIDE SEQUENCE</scope>
    <source>
        <strain evidence="2">CSCA 57</strain>
    </source>
</reference>
<sequence>MPETPPSVTQPPIATPPVAIPAGTATAAEVRQAAETLKAAIDAHLRAVEARVDELDPAVLEAFDALAAAAEAYDELLYAVHDEVTPFEVMTEAPPDYAGPDEIEALSVFIRRDYLVADPDALATAARAAAEGVDPDTATTRSALLDIFDAYDADEIAYRAEELGLQPADSTMWVVAADPEGVVGWHDDPFSEVDEEQLLYRDDVLDEDEDDEVDEDDEEDDEELETEDTLLS</sequence>
<feature type="region of interest" description="Disordered" evidence="1">
    <location>
        <begin position="196"/>
        <end position="232"/>
    </location>
</feature>
<feature type="compositionally biased region" description="Acidic residues" evidence="1">
    <location>
        <begin position="204"/>
        <end position="232"/>
    </location>
</feature>
<evidence type="ECO:0000313" key="2">
    <source>
        <dbReference type="EMBL" id="MBR7833703.1"/>
    </source>
</evidence>
<gene>
    <name evidence="2" type="ORF">KDL01_10535</name>
</gene>
<dbReference type="AlphaFoldDB" id="A0A941ENM6"/>
<comment type="caution">
    <text evidence="2">The sequence shown here is derived from an EMBL/GenBank/DDBJ whole genome shotgun (WGS) entry which is preliminary data.</text>
</comment>
<name>A0A941ENM6_9ACTN</name>
<evidence type="ECO:0000313" key="3">
    <source>
        <dbReference type="Proteomes" id="UP000675781"/>
    </source>
</evidence>
<protein>
    <submittedName>
        <fullName evidence="2">Uncharacterized protein</fullName>
    </submittedName>
</protein>
<dbReference type="Proteomes" id="UP000675781">
    <property type="component" value="Unassembled WGS sequence"/>
</dbReference>
<accession>A0A941ENM6</accession>
<organism evidence="2 3">
    <name type="scientific">Actinospica durhamensis</name>
    <dbReference type="NCBI Taxonomy" id="1508375"/>
    <lineage>
        <taxon>Bacteria</taxon>
        <taxon>Bacillati</taxon>
        <taxon>Actinomycetota</taxon>
        <taxon>Actinomycetes</taxon>
        <taxon>Catenulisporales</taxon>
        <taxon>Actinospicaceae</taxon>
        <taxon>Actinospica</taxon>
    </lineage>
</organism>
<proteinExistence type="predicted"/>
<evidence type="ECO:0000256" key="1">
    <source>
        <dbReference type="SAM" id="MobiDB-lite"/>
    </source>
</evidence>
<dbReference type="RefSeq" id="WP_212528222.1">
    <property type="nucleotide sequence ID" value="NZ_JAGSOG010000037.1"/>
</dbReference>
<keyword evidence="3" id="KW-1185">Reference proteome</keyword>